<proteinExistence type="predicted"/>
<organism evidence="1 2">
    <name type="scientific">Sphingobium yanoikuyae</name>
    <name type="common">Sphingomonas yanoikuyae</name>
    <dbReference type="NCBI Taxonomy" id="13690"/>
    <lineage>
        <taxon>Bacteria</taxon>
        <taxon>Pseudomonadati</taxon>
        <taxon>Pseudomonadota</taxon>
        <taxon>Alphaproteobacteria</taxon>
        <taxon>Sphingomonadales</taxon>
        <taxon>Sphingomonadaceae</taxon>
        <taxon>Sphingobium</taxon>
    </lineage>
</organism>
<dbReference type="SUPFAM" id="SSF56529">
    <property type="entry name" value="FAH"/>
    <property type="match status" value="1"/>
</dbReference>
<dbReference type="RefSeq" id="WP_037522593.1">
    <property type="nucleotide sequence ID" value="NZ_JGVR01000051.1"/>
</dbReference>
<dbReference type="PANTHER" id="PTHR30143">
    <property type="entry name" value="ACID HYDRATASE"/>
    <property type="match status" value="1"/>
</dbReference>
<dbReference type="GO" id="GO:0008684">
    <property type="term" value="F:2-oxopent-4-enoate hydratase activity"/>
    <property type="evidence" value="ECO:0007669"/>
    <property type="project" value="TreeGrafter"/>
</dbReference>
<dbReference type="Proteomes" id="UP000028534">
    <property type="component" value="Unassembled WGS sequence"/>
</dbReference>
<dbReference type="InterPro" id="IPR050772">
    <property type="entry name" value="Hydratase-Decarb/MhpD_sf"/>
</dbReference>
<reference evidence="1 2" key="1">
    <citation type="submission" date="2014-03" db="EMBL/GenBank/DDBJ databases">
        <title>Genome sequence of Sphingobium yanoikuyae B1.</title>
        <authorList>
            <person name="Gan H.M."/>
            <person name="Gan H.Y."/>
            <person name="Savka M.A."/>
        </authorList>
    </citation>
    <scope>NUCLEOTIDE SEQUENCE [LARGE SCALE GENOMIC DNA]</scope>
    <source>
        <strain evidence="1 2">B1</strain>
    </source>
</reference>
<accession>A0A084E940</accession>
<dbReference type="STRING" id="13690.AX777_14295"/>
<dbReference type="GO" id="GO:0005737">
    <property type="term" value="C:cytoplasm"/>
    <property type="evidence" value="ECO:0007669"/>
    <property type="project" value="TreeGrafter"/>
</dbReference>
<dbReference type="Gene3D" id="3.90.850.10">
    <property type="entry name" value="Fumarylacetoacetase-like, C-terminal domain"/>
    <property type="match status" value="1"/>
</dbReference>
<sequence length="265" mass="27088">MTAASPAAIARAFVTARQQATGFSDYPGPIPPSLADGYAIQAEALALVDAPVGGWKVGRVPAPLVERFGADRLAGPIFAPTIHALTPDATGLVFAQGFGAAEAEFLLRIGQAPDPAQTNFTLEEAAALVDAVHIGLEIASSPFIGINEHGPAVTVSDFGNNNGLLIGAAVLDWQSLAFAEIDISLSIDDVVAGTGRAVSFPDGPIGSVRFLLENLAARGIRLQPGAWISTGAVTGVHEVRVGQTVVADFGPLGTAHCVIRPQAAA</sequence>
<dbReference type="EMBL" id="JGVR01000051">
    <property type="protein sequence ID" value="KEZ14482.1"/>
    <property type="molecule type" value="Genomic_DNA"/>
</dbReference>
<dbReference type="PATRIC" id="fig|13690.10.peg.4981"/>
<evidence type="ECO:0000313" key="1">
    <source>
        <dbReference type="EMBL" id="KEZ14482.1"/>
    </source>
</evidence>
<name>A0A084E940_SPHYA</name>
<protein>
    <submittedName>
        <fullName evidence="1">2-keto-4-pentenoate hydratase</fullName>
    </submittedName>
</protein>
<dbReference type="eggNOG" id="COG3971">
    <property type="taxonomic scope" value="Bacteria"/>
</dbReference>
<gene>
    <name evidence="1" type="ORF">CP98_04824</name>
</gene>
<dbReference type="InterPro" id="IPR036663">
    <property type="entry name" value="Fumarylacetoacetase_C_sf"/>
</dbReference>
<dbReference type="PANTHER" id="PTHR30143:SF0">
    <property type="entry name" value="2-KETO-4-PENTENOATE HYDRATASE"/>
    <property type="match status" value="1"/>
</dbReference>
<comment type="caution">
    <text evidence="1">The sequence shown here is derived from an EMBL/GenBank/DDBJ whole genome shotgun (WGS) entry which is preliminary data.</text>
</comment>
<evidence type="ECO:0000313" key="2">
    <source>
        <dbReference type="Proteomes" id="UP000028534"/>
    </source>
</evidence>
<dbReference type="AlphaFoldDB" id="A0A084E940"/>